<comment type="caution">
    <text evidence="2">The sequence shown here is derived from an EMBL/GenBank/DDBJ whole genome shotgun (WGS) entry which is preliminary data.</text>
</comment>
<protein>
    <submittedName>
        <fullName evidence="2">Uncharacterized protein</fullName>
    </submittedName>
</protein>
<accession>A0A839XNG5</accession>
<feature type="compositionally biased region" description="Gly residues" evidence="1">
    <location>
        <begin position="251"/>
        <end position="269"/>
    </location>
</feature>
<feature type="compositionally biased region" description="Low complexity" evidence="1">
    <location>
        <begin position="270"/>
        <end position="280"/>
    </location>
</feature>
<reference evidence="2 3" key="1">
    <citation type="submission" date="2020-08" db="EMBL/GenBank/DDBJ databases">
        <title>Sequencing the genomes of 1000 actinobacteria strains.</title>
        <authorList>
            <person name="Klenk H.-P."/>
        </authorList>
    </citation>
    <scope>NUCLEOTIDE SEQUENCE [LARGE SCALE GENOMIC DNA]</scope>
    <source>
        <strain evidence="2 3">DSM 45267</strain>
    </source>
</reference>
<organism evidence="2 3">
    <name type="scientific">Prauserella sediminis</name>
    <dbReference type="NCBI Taxonomy" id="577680"/>
    <lineage>
        <taxon>Bacteria</taxon>
        <taxon>Bacillati</taxon>
        <taxon>Actinomycetota</taxon>
        <taxon>Actinomycetes</taxon>
        <taxon>Pseudonocardiales</taxon>
        <taxon>Pseudonocardiaceae</taxon>
        <taxon>Prauserella</taxon>
        <taxon>Prauserella salsuginis group</taxon>
    </lineage>
</organism>
<sequence length="311" mass="32336">MGWFRRKRSGEANGRRSGEDGARGGGPRGGDDVVGEAPDPRTPWPDQPVPDDPHAAAAEFWSTWAELLPHLSAALGEGDTERAENLLVEPVAAVHPGLQFSVDRGSRAIYALVVSSREDPELRPYTDAWRQAAPPEDAIWEFHDSVPPVPDPAGVAVNFAGQRFDLGDVRVVAQVDDDAGLVDVAVHHPLLAEVDEFSRTTMTFLPLDVTLGERLAAQRLRRVETAVAEPDNAITLGEFRDLVRELAGLPAGDGGGASDGNAGEGGGAADDGTAPGDGLASGETAGDGDAGNGNMGDDGPSAESDGGETGR</sequence>
<feature type="compositionally biased region" description="Pro residues" evidence="1">
    <location>
        <begin position="40"/>
        <end position="50"/>
    </location>
</feature>
<name>A0A839XNG5_9PSEU</name>
<evidence type="ECO:0000256" key="1">
    <source>
        <dbReference type="SAM" id="MobiDB-lite"/>
    </source>
</evidence>
<dbReference type="EMBL" id="JACIBS010000001">
    <property type="protein sequence ID" value="MBB3661516.1"/>
    <property type="molecule type" value="Genomic_DNA"/>
</dbReference>
<feature type="region of interest" description="Disordered" evidence="1">
    <location>
        <begin position="250"/>
        <end position="311"/>
    </location>
</feature>
<proteinExistence type="predicted"/>
<evidence type="ECO:0000313" key="2">
    <source>
        <dbReference type="EMBL" id="MBB3661516.1"/>
    </source>
</evidence>
<feature type="region of interest" description="Disordered" evidence="1">
    <location>
        <begin position="1"/>
        <end position="54"/>
    </location>
</feature>
<gene>
    <name evidence="2" type="ORF">FB384_000420</name>
</gene>
<dbReference type="Proteomes" id="UP000564573">
    <property type="component" value="Unassembled WGS sequence"/>
</dbReference>
<evidence type="ECO:0000313" key="3">
    <source>
        <dbReference type="Proteomes" id="UP000564573"/>
    </source>
</evidence>
<dbReference type="AlphaFoldDB" id="A0A839XNG5"/>
<keyword evidence="3" id="KW-1185">Reference proteome</keyword>
<feature type="compositionally biased region" description="Basic and acidic residues" evidence="1">
    <location>
        <begin position="9"/>
        <end position="22"/>
    </location>
</feature>